<dbReference type="Gene3D" id="3.40.390.10">
    <property type="entry name" value="Collagenase (Catalytic Domain)"/>
    <property type="match status" value="1"/>
</dbReference>
<dbReference type="InterPro" id="IPR036609">
    <property type="entry name" value="LCCL_sf"/>
</dbReference>
<dbReference type="PANTHER" id="PTHR31331">
    <property type="entry name" value="LCCL DOMAIN PROTEIN (AFU_ORTHOLOGUE AFUA_5G08630)"/>
    <property type="match status" value="1"/>
</dbReference>
<name>A0ABX7NNU5_9BACT</name>
<dbReference type="InterPro" id="IPR051957">
    <property type="entry name" value="CRISP-LCCL_domain"/>
</dbReference>
<gene>
    <name evidence="2" type="ORF">JY572_18415</name>
</gene>
<dbReference type="GO" id="GO:0006508">
    <property type="term" value="P:proteolysis"/>
    <property type="evidence" value="ECO:0007669"/>
    <property type="project" value="UniProtKB-KW"/>
</dbReference>
<evidence type="ECO:0000313" key="2">
    <source>
        <dbReference type="EMBL" id="QSQ17888.1"/>
    </source>
</evidence>
<dbReference type="Gene3D" id="2.170.130.20">
    <property type="entry name" value="LCCL-like domain"/>
    <property type="match status" value="2"/>
</dbReference>
<protein>
    <submittedName>
        <fullName evidence="2">Protease B</fullName>
    </submittedName>
</protein>
<dbReference type="SUPFAM" id="SSF69848">
    <property type="entry name" value="LCCL domain"/>
    <property type="match status" value="2"/>
</dbReference>
<accession>A0ABX7NNU5</accession>
<dbReference type="EMBL" id="CP071091">
    <property type="protein sequence ID" value="QSQ17888.1"/>
    <property type="molecule type" value="Genomic_DNA"/>
</dbReference>
<organism evidence="2 3">
    <name type="scientific">Myxococcus landrumensis</name>
    <dbReference type="NCBI Taxonomy" id="2813577"/>
    <lineage>
        <taxon>Bacteria</taxon>
        <taxon>Pseudomonadati</taxon>
        <taxon>Myxococcota</taxon>
        <taxon>Myxococcia</taxon>
        <taxon>Myxococcales</taxon>
        <taxon>Cystobacterineae</taxon>
        <taxon>Myxococcaceae</taxon>
        <taxon>Myxococcus</taxon>
    </lineage>
</organism>
<dbReference type="PROSITE" id="PS51257">
    <property type="entry name" value="PROKAR_LIPOPROTEIN"/>
    <property type="match status" value="1"/>
</dbReference>
<feature type="domain" description="LCCL" evidence="1">
    <location>
        <begin position="290"/>
        <end position="351"/>
    </location>
</feature>
<sequence>MFKQTAVLAVTGVALLVGCGGMDPQMENEEIISNLIEAGYPANDIRVIDEAVFVSGDTLVTLQASREMLQTPAGSAEHYRSNNLVGPQVTKICIIPSSAFNSSPMLSQGLNLAIENYNQLGLRFSFARDWTPDCSATIEANISTAKPDNWAGFPEGGLPFGSINMVPAMNDQTLDINEHIITHELGHTIGLRHTDYFDRSISCVPPYTGVEGPETVGVNHIEGTPTGAVWDGSVMNACPHAGNTGEFTGEDINALDLLYGKPCSSINLAESRGQTGKQIRCICAPGVSGSVWGTNNYTDDSNICSAAVHAGVRTPLGGRVVVEVQPAQTIFIGTTRNGVTSNSYGAWGGSFRFIGPQVPQPPPLCSSFNVMGYRGQNGVSIRCTCPTVTLGASVWGTDLYTDDSNVCAAAVHAGAIPATGGQVSVTIQPGQSSYAGTSRNGVTTSSYGAWSGSISLSP</sequence>
<dbReference type="Pfam" id="PF12388">
    <property type="entry name" value="Peptidase_M57"/>
    <property type="match status" value="1"/>
</dbReference>
<dbReference type="SMART" id="SM00603">
    <property type="entry name" value="LCCL"/>
    <property type="match status" value="2"/>
</dbReference>
<dbReference type="PANTHER" id="PTHR31331:SF1">
    <property type="entry name" value="CYSTEINE RICH SECRETORY PROTEIN LCCL DOMAIN CONTAINING 2"/>
    <property type="match status" value="1"/>
</dbReference>
<keyword evidence="2" id="KW-0645">Protease</keyword>
<reference evidence="2 3" key="1">
    <citation type="submission" date="2021-02" db="EMBL/GenBank/DDBJ databases">
        <title>De Novo genome assembly of isolated myxobacteria.</title>
        <authorList>
            <person name="Stevens D.C."/>
        </authorList>
    </citation>
    <scope>NUCLEOTIDE SEQUENCE [LARGE SCALE GENOMIC DNA]</scope>
    <source>
        <strain evidence="2 3">SCHIC003</strain>
    </source>
</reference>
<dbReference type="InterPro" id="IPR004043">
    <property type="entry name" value="LCCL"/>
</dbReference>
<dbReference type="InterPro" id="IPR024653">
    <property type="entry name" value="Peptidase_M10/M27/M57"/>
</dbReference>
<dbReference type="GO" id="GO:0008233">
    <property type="term" value="F:peptidase activity"/>
    <property type="evidence" value="ECO:0007669"/>
    <property type="project" value="UniProtKB-KW"/>
</dbReference>
<keyword evidence="2" id="KW-0378">Hydrolase</keyword>
<evidence type="ECO:0000259" key="1">
    <source>
        <dbReference type="PROSITE" id="PS50820"/>
    </source>
</evidence>
<keyword evidence="3" id="KW-1185">Reference proteome</keyword>
<evidence type="ECO:0000313" key="3">
    <source>
        <dbReference type="Proteomes" id="UP000663090"/>
    </source>
</evidence>
<dbReference type="Pfam" id="PF03815">
    <property type="entry name" value="LCCL"/>
    <property type="match status" value="2"/>
</dbReference>
<dbReference type="InterPro" id="IPR024079">
    <property type="entry name" value="MetalloPept_cat_dom_sf"/>
</dbReference>
<feature type="domain" description="LCCL" evidence="1">
    <location>
        <begin position="392"/>
        <end position="454"/>
    </location>
</feature>
<dbReference type="Proteomes" id="UP000663090">
    <property type="component" value="Chromosome"/>
</dbReference>
<dbReference type="RefSeq" id="WP_206719507.1">
    <property type="nucleotide sequence ID" value="NZ_CP071091.1"/>
</dbReference>
<dbReference type="SUPFAM" id="SSF55486">
    <property type="entry name" value="Metalloproteases ('zincins'), catalytic domain"/>
    <property type="match status" value="1"/>
</dbReference>
<dbReference type="PROSITE" id="PS50820">
    <property type="entry name" value="LCCL"/>
    <property type="match status" value="2"/>
</dbReference>
<proteinExistence type="predicted"/>